<reference evidence="1 2" key="1">
    <citation type="submission" date="2022-05" db="EMBL/GenBank/DDBJ databases">
        <title>S8-45 Sphingomonas ultraviolaceadurans.</title>
        <authorList>
            <person name="Liu Y."/>
        </authorList>
    </citation>
    <scope>NUCLEOTIDE SEQUENCE [LARGE SCALE GENOMIC DNA]</scope>
    <source>
        <strain evidence="1 2">S8-45</strain>
    </source>
</reference>
<accession>A0ABY5MUD9</accession>
<keyword evidence="2" id="KW-1185">Reference proteome</keyword>
<organism evidence="1 2">
    <name type="scientific">Sphingomonas glaciei</name>
    <dbReference type="NCBI Taxonomy" id="2938948"/>
    <lineage>
        <taxon>Bacteria</taxon>
        <taxon>Pseudomonadati</taxon>
        <taxon>Pseudomonadota</taxon>
        <taxon>Alphaproteobacteria</taxon>
        <taxon>Sphingomonadales</taxon>
        <taxon>Sphingomonadaceae</taxon>
        <taxon>Sphingomonas</taxon>
    </lineage>
</organism>
<gene>
    <name evidence="1" type="ORF">M1K48_11655</name>
</gene>
<proteinExistence type="predicted"/>
<dbReference type="Proteomes" id="UP000831921">
    <property type="component" value="Chromosome"/>
</dbReference>
<evidence type="ECO:0008006" key="3">
    <source>
        <dbReference type="Google" id="ProtNLM"/>
    </source>
</evidence>
<evidence type="ECO:0000313" key="2">
    <source>
        <dbReference type="Proteomes" id="UP000831921"/>
    </source>
</evidence>
<sequence>MLTIHDGEALPRAFHPSLRELIKLRVSQLRSNYDGPMEEIVCFYVVEAGDGQEQVTEALGFSPLQNLVDGTTFGDPGFEPSFEWISCHGLWFELVFILTDDGFGHILFVPNDPGTEFDLHSLCLEYACRCSN</sequence>
<name>A0ABY5MUD9_9SPHN</name>
<evidence type="ECO:0000313" key="1">
    <source>
        <dbReference type="EMBL" id="UUR07581.1"/>
    </source>
</evidence>
<protein>
    <recommendedName>
        <fullName evidence="3">DUF1963 domain-containing protein</fullName>
    </recommendedName>
</protein>
<dbReference type="EMBL" id="CP097253">
    <property type="protein sequence ID" value="UUR07581.1"/>
    <property type="molecule type" value="Genomic_DNA"/>
</dbReference>
<dbReference type="RefSeq" id="WP_249503367.1">
    <property type="nucleotide sequence ID" value="NZ_CP097253.1"/>
</dbReference>